<proteinExistence type="predicted"/>
<evidence type="ECO:0000313" key="1">
    <source>
        <dbReference type="EMBL" id="KAF2314108.1"/>
    </source>
</evidence>
<comment type="caution">
    <text evidence="1">The sequence shown here is derived from an EMBL/GenBank/DDBJ whole genome shotgun (WGS) entry which is preliminary data.</text>
</comment>
<evidence type="ECO:0000313" key="2">
    <source>
        <dbReference type="Proteomes" id="UP000467840"/>
    </source>
</evidence>
<gene>
    <name evidence="1" type="ORF">GH714_022288</name>
</gene>
<sequence length="110" mass="11287">MQFNAERRATCGPTPPALLGLEVAAPPAVMLASGLDRHLRTAAVIHYNAAICAAIPAVAGAACTAVLQHRNWAPVLGEATRVLRQMSTNVSTAGKASLLDNHSSSSSANS</sequence>
<name>A0A6A6MP08_HEVBR</name>
<keyword evidence="2" id="KW-1185">Reference proteome</keyword>
<dbReference type="EMBL" id="JAAGAX010000005">
    <property type="protein sequence ID" value="KAF2314108.1"/>
    <property type="molecule type" value="Genomic_DNA"/>
</dbReference>
<protein>
    <submittedName>
        <fullName evidence="1">Uncharacterized protein</fullName>
    </submittedName>
</protein>
<reference evidence="1 2" key="1">
    <citation type="journal article" date="2020" name="Mol. Plant">
        <title>The Chromosome-Based Rubber Tree Genome Provides New Insights into Spurge Genome Evolution and Rubber Biosynthesis.</title>
        <authorList>
            <person name="Liu J."/>
            <person name="Shi C."/>
            <person name="Shi C.C."/>
            <person name="Li W."/>
            <person name="Zhang Q.J."/>
            <person name="Zhang Y."/>
            <person name="Li K."/>
            <person name="Lu H.F."/>
            <person name="Shi C."/>
            <person name="Zhu S.T."/>
            <person name="Xiao Z.Y."/>
            <person name="Nan H."/>
            <person name="Yue Y."/>
            <person name="Zhu X.G."/>
            <person name="Wu Y."/>
            <person name="Hong X.N."/>
            <person name="Fan G.Y."/>
            <person name="Tong Y."/>
            <person name="Zhang D."/>
            <person name="Mao C.L."/>
            <person name="Liu Y.L."/>
            <person name="Hao S.J."/>
            <person name="Liu W.Q."/>
            <person name="Lv M.Q."/>
            <person name="Zhang H.B."/>
            <person name="Liu Y."/>
            <person name="Hu-Tang G.R."/>
            <person name="Wang J.P."/>
            <person name="Wang J.H."/>
            <person name="Sun Y.H."/>
            <person name="Ni S.B."/>
            <person name="Chen W.B."/>
            <person name="Zhang X.C."/>
            <person name="Jiao Y.N."/>
            <person name="Eichler E.E."/>
            <person name="Li G.H."/>
            <person name="Liu X."/>
            <person name="Gao L.Z."/>
        </authorList>
    </citation>
    <scope>NUCLEOTIDE SEQUENCE [LARGE SCALE GENOMIC DNA]</scope>
    <source>
        <strain evidence="2">cv. GT1</strain>
        <tissue evidence="1">Leaf</tissue>
    </source>
</reference>
<organism evidence="1 2">
    <name type="scientific">Hevea brasiliensis</name>
    <name type="common">Para rubber tree</name>
    <name type="synonym">Siphonia brasiliensis</name>
    <dbReference type="NCBI Taxonomy" id="3981"/>
    <lineage>
        <taxon>Eukaryota</taxon>
        <taxon>Viridiplantae</taxon>
        <taxon>Streptophyta</taxon>
        <taxon>Embryophyta</taxon>
        <taxon>Tracheophyta</taxon>
        <taxon>Spermatophyta</taxon>
        <taxon>Magnoliopsida</taxon>
        <taxon>eudicotyledons</taxon>
        <taxon>Gunneridae</taxon>
        <taxon>Pentapetalae</taxon>
        <taxon>rosids</taxon>
        <taxon>fabids</taxon>
        <taxon>Malpighiales</taxon>
        <taxon>Euphorbiaceae</taxon>
        <taxon>Crotonoideae</taxon>
        <taxon>Micrandreae</taxon>
        <taxon>Hevea</taxon>
    </lineage>
</organism>
<accession>A0A6A6MP08</accession>
<dbReference type="AlphaFoldDB" id="A0A6A6MP08"/>
<dbReference type="Proteomes" id="UP000467840">
    <property type="component" value="Chromosome 15"/>
</dbReference>